<dbReference type="PIRSF" id="PIRSF000429">
    <property type="entry name" value="Ac-CoA_Ac_transf"/>
    <property type="match status" value="1"/>
</dbReference>
<evidence type="ECO:0000256" key="6">
    <source>
        <dbReference type="PIRSR" id="PIRSR000429-1"/>
    </source>
</evidence>
<dbReference type="PANTHER" id="PTHR18919">
    <property type="entry name" value="ACETYL-COA C-ACYLTRANSFERASE"/>
    <property type="match status" value="1"/>
</dbReference>
<dbReference type="EMBL" id="JAAVUM010000003">
    <property type="protein sequence ID" value="NKE04972.1"/>
    <property type="molecule type" value="Genomic_DNA"/>
</dbReference>
<sequence>MSKTEAVIVAAVRTAIGSFNGSLKNISAPDLGAAVIKDALKQAGVQPDQVDEIIMGNVLQAGLGQNPARQAAIKAGIPESASSMTINKVCGSGLKAVHLAAQAIIAGDAEVVVAGGMENMSQAPYLLKNARDGFKMGDQKLVDSMISDGLWCAFNNYHMGVTAENLCSRYDIGRGEQDEFAASSQEKAAKAIEEGKFKDEIVPIEIPQRKGDPVVFDTDEYPKKGTTAEKLGGLRPAFKKDGSVTAGNASGINDGAAALVVMSKAKAEELGLKPLVVIRANASAGVDPSVMGIGPVDAVKKALNKAGMTMEDMELIEANEAFAAQSLAVDRELNFNKEILNVNGGAIALGHPIGASGARILVTLIHEMQRRQAKKGLATLCIGGGQGVATVVELA</sequence>
<evidence type="ECO:0000259" key="8">
    <source>
        <dbReference type="Pfam" id="PF00108"/>
    </source>
</evidence>
<dbReference type="Pfam" id="PF02803">
    <property type="entry name" value="Thiolase_C"/>
    <property type="match status" value="1"/>
</dbReference>
<dbReference type="Gene3D" id="3.40.47.10">
    <property type="match status" value="2"/>
</dbReference>
<evidence type="ECO:0000256" key="3">
    <source>
        <dbReference type="ARBA" id="ARBA00022679"/>
    </source>
</evidence>
<dbReference type="NCBIfam" id="TIGR01930">
    <property type="entry name" value="AcCoA-C-Actrans"/>
    <property type="match status" value="1"/>
</dbReference>
<protein>
    <recommendedName>
        <fullName evidence="2">acetyl-CoA C-acetyltransferase</fullName>
        <ecNumber evidence="2">2.3.1.9</ecNumber>
    </recommendedName>
    <alternativeName>
        <fullName evidence="5">Acetoacetyl-CoA thiolase</fullName>
    </alternativeName>
</protein>
<dbReference type="RefSeq" id="WP_167831448.1">
    <property type="nucleotide sequence ID" value="NZ_JAAVUM010000003.1"/>
</dbReference>
<comment type="caution">
    <text evidence="10">The sequence shown here is derived from an EMBL/GenBank/DDBJ whole genome shotgun (WGS) entry which is preliminary data.</text>
</comment>
<dbReference type="AlphaFoldDB" id="A0A846THQ3"/>
<dbReference type="PROSITE" id="PS00099">
    <property type="entry name" value="THIOLASE_3"/>
    <property type="match status" value="1"/>
</dbReference>
<reference evidence="10 11" key="1">
    <citation type="submission" date="2020-03" db="EMBL/GenBank/DDBJ databases">
        <authorList>
            <person name="Sun Q."/>
        </authorList>
    </citation>
    <scope>NUCLEOTIDE SEQUENCE [LARGE SCALE GENOMIC DNA]</scope>
    <source>
        <strain evidence="10 11">KACC 21451</strain>
    </source>
</reference>
<proteinExistence type="inferred from homology"/>
<dbReference type="PANTHER" id="PTHR18919:SF107">
    <property type="entry name" value="ACETYL-COA ACETYLTRANSFERASE, CYTOSOLIC"/>
    <property type="match status" value="1"/>
</dbReference>
<dbReference type="SUPFAM" id="SSF53901">
    <property type="entry name" value="Thiolase-like"/>
    <property type="match status" value="2"/>
</dbReference>
<dbReference type="Proteomes" id="UP000587942">
    <property type="component" value="Unassembled WGS sequence"/>
</dbReference>
<comment type="similarity">
    <text evidence="1 7">Belongs to the thiolase-like superfamily. Thiolase family.</text>
</comment>
<accession>A0A846THQ3</accession>
<name>A0A846THQ3_9BACI</name>
<feature type="domain" description="Thiolase C-terminal" evidence="9">
    <location>
        <begin position="272"/>
        <end position="393"/>
    </location>
</feature>
<dbReference type="Pfam" id="PF00108">
    <property type="entry name" value="Thiolase_N"/>
    <property type="match status" value="1"/>
</dbReference>
<keyword evidence="3 7" id="KW-0808">Transferase</keyword>
<dbReference type="PROSITE" id="PS00098">
    <property type="entry name" value="THIOLASE_1"/>
    <property type="match status" value="1"/>
</dbReference>
<evidence type="ECO:0000256" key="5">
    <source>
        <dbReference type="ARBA" id="ARBA00030755"/>
    </source>
</evidence>
<feature type="active site" description="Proton acceptor" evidence="6">
    <location>
        <position position="381"/>
    </location>
</feature>
<dbReference type="InterPro" id="IPR016039">
    <property type="entry name" value="Thiolase-like"/>
</dbReference>
<evidence type="ECO:0000256" key="1">
    <source>
        <dbReference type="ARBA" id="ARBA00010982"/>
    </source>
</evidence>
<evidence type="ECO:0000256" key="2">
    <source>
        <dbReference type="ARBA" id="ARBA00012705"/>
    </source>
</evidence>
<dbReference type="InterPro" id="IPR020617">
    <property type="entry name" value="Thiolase_C"/>
</dbReference>
<feature type="active site" description="Proton acceptor" evidence="6">
    <location>
        <position position="351"/>
    </location>
</feature>
<dbReference type="InterPro" id="IPR020615">
    <property type="entry name" value="Thiolase_acyl_enz_int_AS"/>
</dbReference>
<organism evidence="10 11">
    <name type="scientific">Mesobacillus selenatarsenatis</name>
    <dbReference type="NCBI Taxonomy" id="388741"/>
    <lineage>
        <taxon>Bacteria</taxon>
        <taxon>Bacillati</taxon>
        <taxon>Bacillota</taxon>
        <taxon>Bacilli</taxon>
        <taxon>Bacillales</taxon>
        <taxon>Bacillaceae</taxon>
        <taxon>Mesobacillus</taxon>
    </lineage>
</organism>
<feature type="domain" description="Thiolase N-terminal" evidence="8">
    <location>
        <begin position="7"/>
        <end position="264"/>
    </location>
</feature>
<dbReference type="GO" id="GO:0003985">
    <property type="term" value="F:acetyl-CoA C-acetyltransferase activity"/>
    <property type="evidence" value="ECO:0007669"/>
    <property type="project" value="UniProtKB-EC"/>
</dbReference>
<keyword evidence="4 7" id="KW-0012">Acyltransferase</keyword>
<dbReference type="PROSITE" id="PS00737">
    <property type="entry name" value="THIOLASE_2"/>
    <property type="match status" value="1"/>
</dbReference>
<evidence type="ECO:0000313" key="11">
    <source>
        <dbReference type="Proteomes" id="UP000587942"/>
    </source>
</evidence>
<dbReference type="CDD" id="cd00751">
    <property type="entry name" value="thiolase"/>
    <property type="match status" value="1"/>
</dbReference>
<evidence type="ECO:0000313" key="10">
    <source>
        <dbReference type="EMBL" id="NKE04972.1"/>
    </source>
</evidence>
<dbReference type="InterPro" id="IPR020616">
    <property type="entry name" value="Thiolase_N"/>
</dbReference>
<dbReference type="InterPro" id="IPR002155">
    <property type="entry name" value="Thiolase"/>
</dbReference>
<evidence type="ECO:0000256" key="4">
    <source>
        <dbReference type="ARBA" id="ARBA00023315"/>
    </source>
</evidence>
<evidence type="ECO:0000259" key="9">
    <source>
        <dbReference type="Pfam" id="PF02803"/>
    </source>
</evidence>
<dbReference type="InterPro" id="IPR020613">
    <property type="entry name" value="Thiolase_CS"/>
</dbReference>
<dbReference type="EC" id="2.3.1.9" evidence="2"/>
<gene>
    <name evidence="10" type="ORF">GWK17_05715</name>
</gene>
<dbReference type="InterPro" id="IPR020610">
    <property type="entry name" value="Thiolase_AS"/>
</dbReference>
<dbReference type="FunFam" id="3.40.47.10:FF:000010">
    <property type="entry name" value="Acetyl-CoA acetyltransferase (Thiolase)"/>
    <property type="match status" value="1"/>
</dbReference>
<feature type="active site" description="Acyl-thioester intermediate" evidence="6">
    <location>
        <position position="90"/>
    </location>
</feature>
<evidence type="ECO:0000256" key="7">
    <source>
        <dbReference type="RuleBase" id="RU003557"/>
    </source>
</evidence>